<organism evidence="7 8">
    <name type="scientific">Panacagrimonas perspica</name>
    <dbReference type="NCBI Taxonomy" id="381431"/>
    <lineage>
        <taxon>Bacteria</taxon>
        <taxon>Pseudomonadati</taxon>
        <taxon>Pseudomonadota</taxon>
        <taxon>Gammaproteobacteria</taxon>
        <taxon>Nevskiales</taxon>
        <taxon>Nevskiaceae</taxon>
        <taxon>Panacagrimonas</taxon>
    </lineage>
</organism>
<comment type="caution">
    <text evidence="7">The sequence shown here is derived from an EMBL/GenBank/DDBJ whole genome shotgun (WGS) entry which is preliminary data.</text>
</comment>
<dbReference type="InterPro" id="IPR005171">
    <property type="entry name" value="Cyt_c_oxidase_su4_prok"/>
</dbReference>
<dbReference type="Proteomes" id="UP000295341">
    <property type="component" value="Unassembled WGS sequence"/>
</dbReference>
<reference evidence="7 8" key="1">
    <citation type="submission" date="2019-03" db="EMBL/GenBank/DDBJ databases">
        <title>Genomic Encyclopedia of Type Strains, Phase IV (KMG-IV): sequencing the most valuable type-strain genomes for metagenomic binning, comparative biology and taxonomic classification.</title>
        <authorList>
            <person name="Goeker M."/>
        </authorList>
    </citation>
    <scope>NUCLEOTIDE SEQUENCE [LARGE SCALE GENOMIC DNA]</scope>
    <source>
        <strain evidence="7 8">DSM 26377</strain>
    </source>
</reference>
<evidence type="ECO:0000256" key="6">
    <source>
        <dbReference type="SAM" id="Phobius"/>
    </source>
</evidence>
<evidence type="ECO:0000256" key="2">
    <source>
        <dbReference type="ARBA" id="ARBA00022475"/>
    </source>
</evidence>
<feature type="transmembrane region" description="Helical" evidence="6">
    <location>
        <begin position="35"/>
        <end position="57"/>
    </location>
</feature>
<name>A0A4R7P575_9GAMM</name>
<sequence>MKALLLTRTTLIWFLLVGATLVSWELGHGVGLDSAAAAGAAILLVTFVKVRFVVLDFMELRGAPNWMRAIAEGWIVLCCALLIGLFLVAR</sequence>
<dbReference type="AlphaFoldDB" id="A0A4R7P575"/>
<proteinExistence type="predicted"/>
<comment type="subcellular location">
    <subcellularLocation>
        <location evidence="1">Cell membrane</location>
        <topology evidence="1">Multi-pass membrane protein</topology>
    </subcellularLocation>
</comment>
<gene>
    <name evidence="7" type="ORF">DFR24_3365</name>
</gene>
<evidence type="ECO:0000313" key="8">
    <source>
        <dbReference type="Proteomes" id="UP000295341"/>
    </source>
</evidence>
<accession>A0A4R7P575</accession>
<evidence type="ECO:0000256" key="1">
    <source>
        <dbReference type="ARBA" id="ARBA00004651"/>
    </source>
</evidence>
<keyword evidence="3 6" id="KW-0812">Transmembrane</keyword>
<evidence type="ECO:0000256" key="5">
    <source>
        <dbReference type="ARBA" id="ARBA00023136"/>
    </source>
</evidence>
<feature type="transmembrane region" description="Helical" evidence="6">
    <location>
        <begin position="69"/>
        <end position="89"/>
    </location>
</feature>
<dbReference type="OrthoDB" id="9181004at2"/>
<dbReference type="GO" id="GO:0005886">
    <property type="term" value="C:plasma membrane"/>
    <property type="evidence" value="ECO:0007669"/>
    <property type="project" value="UniProtKB-SubCell"/>
</dbReference>
<evidence type="ECO:0000313" key="7">
    <source>
        <dbReference type="EMBL" id="TDU28983.1"/>
    </source>
</evidence>
<evidence type="ECO:0000256" key="3">
    <source>
        <dbReference type="ARBA" id="ARBA00022692"/>
    </source>
</evidence>
<evidence type="ECO:0000256" key="4">
    <source>
        <dbReference type="ARBA" id="ARBA00022989"/>
    </source>
</evidence>
<keyword evidence="5 6" id="KW-0472">Membrane</keyword>
<dbReference type="Pfam" id="PF03626">
    <property type="entry name" value="COX4_pro"/>
    <property type="match status" value="1"/>
</dbReference>
<keyword evidence="4 6" id="KW-1133">Transmembrane helix</keyword>
<dbReference type="RefSeq" id="WP_133882494.1">
    <property type="nucleotide sequence ID" value="NZ_MWIN01000018.1"/>
</dbReference>
<protein>
    <submittedName>
        <fullName evidence="7">Cytochrome c oxidase subunit IV</fullName>
    </submittedName>
</protein>
<dbReference type="EMBL" id="SOBT01000009">
    <property type="protein sequence ID" value="TDU28983.1"/>
    <property type="molecule type" value="Genomic_DNA"/>
</dbReference>
<keyword evidence="8" id="KW-1185">Reference proteome</keyword>
<keyword evidence="2" id="KW-1003">Cell membrane</keyword>